<dbReference type="SUPFAM" id="SSF141371">
    <property type="entry name" value="PilZ domain-like"/>
    <property type="match status" value="1"/>
</dbReference>
<gene>
    <name evidence="2" type="ORF">MNBD_NITROSPINAE01-1035</name>
</gene>
<dbReference type="AlphaFoldDB" id="A0A3B1BSE1"/>
<sequence>MKEENERLRARVPFKTKISLELDGDEHEYGRTFDVSMNGVYVSTAKPLPVESTGEFVMTLSVGMRREQVTGRYEIIRVMSMDDGLSDTERGPGMGVKFTMLEPESSELLFNIIRYNQNPEQ</sequence>
<reference evidence="2" key="1">
    <citation type="submission" date="2018-06" db="EMBL/GenBank/DDBJ databases">
        <authorList>
            <person name="Zhirakovskaya E."/>
        </authorList>
    </citation>
    <scope>NUCLEOTIDE SEQUENCE</scope>
</reference>
<evidence type="ECO:0000313" key="2">
    <source>
        <dbReference type="EMBL" id="VAX20849.1"/>
    </source>
</evidence>
<dbReference type="Pfam" id="PF07238">
    <property type="entry name" value="PilZ"/>
    <property type="match status" value="1"/>
</dbReference>
<dbReference type="InterPro" id="IPR009875">
    <property type="entry name" value="PilZ_domain"/>
</dbReference>
<evidence type="ECO:0000259" key="1">
    <source>
        <dbReference type="Pfam" id="PF07238"/>
    </source>
</evidence>
<name>A0A3B1BSE1_9ZZZZ</name>
<proteinExistence type="predicted"/>
<accession>A0A3B1BSE1</accession>
<dbReference type="GO" id="GO:0035438">
    <property type="term" value="F:cyclic-di-GMP binding"/>
    <property type="evidence" value="ECO:0007669"/>
    <property type="project" value="InterPro"/>
</dbReference>
<organism evidence="2">
    <name type="scientific">hydrothermal vent metagenome</name>
    <dbReference type="NCBI Taxonomy" id="652676"/>
    <lineage>
        <taxon>unclassified sequences</taxon>
        <taxon>metagenomes</taxon>
        <taxon>ecological metagenomes</taxon>
    </lineage>
</organism>
<dbReference type="Gene3D" id="2.40.10.220">
    <property type="entry name" value="predicted glycosyltransferase like domains"/>
    <property type="match status" value="1"/>
</dbReference>
<protein>
    <recommendedName>
        <fullName evidence="1">PilZ domain-containing protein</fullName>
    </recommendedName>
</protein>
<dbReference type="EMBL" id="UOGC01000111">
    <property type="protein sequence ID" value="VAX20849.1"/>
    <property type="molecule type" value="Genomic_DNA"/>
</dbReference>
<feature type="domain" description="PilZ" evidence="1">
    <location>
        <begin position="7"/>
        <end position="113"/>
    </location>
</feature>